<keyword evidence="3" id="KW-1185">Reference proteome</keyword>
<dbReference type="Gene3D" id="3.40.50.12780">
    <property type="entry name" value="N-terminal domain of ligase-like"/>
    <property type="match status" value="1"/>
</dbReference>
<dbReference type="InterPro" id="IPR045851">
    <property type="entry name" value="AMP-bd_C_sf"/>
</dbReference>
<dbReference type="EMBL" id="AM398681">
    <property type="protein sequence ID" value="CAL44309.1"/>
    <property type="molecule type" value="Genomic_DNA"/>
</dbReference>
<dbReference type="STRING" id="402612.FP2253"/>
<dbReference type="GO" id="GO:0047475">
    <property type="term" value="F:phenylacetate-CoA ligase activity"/>
    <property type="evidence" value="ECO:0007669"/>
    <property type="project" value="InterPro"/>
</dbReference>
<name>A6H1T5_FLAPJ</name>
<dbReference type="KEGG" id="fps:FP2253"/>
<dbReference type="PANTHER" id="PTHR43845:SF1">
    <property type="entry name" value="BLR5969 PROTEIN"/>
    <property type="match status" value="1"/>
</dbReference>
<dbReference type="InterPro" id="IPR042099">
    <property type="entry name" value="ANL_N_sf"/>
</dbReference>
<evidence type="ECO:0000313" key="2">
    <source>
        <dbReference type="EMBL" id="CAL44309.1"/>
    </source>
</evidence>
<dbReference type="Gene3D" id="3.30.300.30">
    <property type="match status" value="1"/>
</dbReference>
<dbReference type="SUPFAM" id="SSF56801">
    <property type="entry name" value="Acetyl-CoA synthetase-like"/>
    <property type="match status" value="1"/>
</dbReference>
<dbReference type="Pfam" id="PF00501">
    <property type="entry name" value="AMP-binding"/>
    <property type="match status" value="1"/>
</dbReference>
<dbReference type="PATRIC" id="fig|402612.5.peg.2304"/>
<protein>
    <submittedName>
        <fullName evidence="2">Probable coenzyme F390 synthetase</fullName>
    </submittedName>
</protein>
<reference evidence="2 3" key="1">
    <citation type="journal article" date="2007" name="Nat. Biotechnol.">
        <title>Complete genome sequence of the fish pathogen Flavobacterium psychrophilum.</title>
        <authorList>
            <person name="Duchaud E."/>
            <person name="Boussaha M."/>
            <person name="Loux V."/>
            <person name="Bernardet J.F."/>
            <person name="Michel C."/>
            <person name="Kerouault B."/>
            <person name="Mondot S."/>
            <person name="Nicolas P."/>
            <person name="Bossy R."/>
            <person name="Caron C."/>
            <person name="Bessieres P."/>
            <person name="Gibrat J.F."/>
            <person name="Claverol S."/>
            <person name="Dumetz F."/>
            <person name="Le Henaff M."/>
            <person name="Benmansour A."/>
        </authorList>
    </citation>
    <scope>NUCLEOTIDE SEQUENCE [LARGE SCALE GENOMIC DNA]</scope>
    <source>
        <strain evidence="3">ATCC 49511 / DSM 21280 / CIP 103535 / JIP02/86</strain>
    </source>
</reference>
<dbReference type="GO" id="GO:0010124">
    <property type="term" value="P:phenylacetate catabolic process"/>
    <property type="evidence" value="ECO:0007669"/>
    <property type="project" value="InterPro"/>
</dbReference>
<evidence type="ECO:0000259" key="1">
    <source>
        <dbReference type="Pfam" id="PF00501"/>
    </source>
</evidence>
<proteinExistence type="predicted"/>
<dbReference type="Proteomes" id="UP000006394">
    <property type="component" value="Chromosome"/>
</dbReference>
<dbReference type="RefSeq" id="WP_011964343.1">
    <property type="nucleotide sequence ID" value="NC_009613.3"/>
</dbReference>
<sequence>MIPKIEIATTDEIKSFQEQKLLELLAYINQNSPYYKRLFAKTAIDISKIKTLEDLQLLPVTSKEDLQKYNDDFLCVPVTKIIDYATTSGTLGEPVTFGLTDNDLERLAYNEAISFDCAGIKEGDVVQMMTTIDRRFMAGLAYFLGLRKMKVGVIRVGAGIPELQWDSILKYKPTHLITVPSFLLKLIEYAENNNIDYNKSSIKGAICIGESLRNQDFSMSVLSKKITDKWNIKLFSTYASTEMSTAFTECEHSIGGHHHPELIIIEVLDENNKPVKNGESGELTFTTIGVEAMPLVRFKTGDIVQLHDKPCACGRNTLRVGPVIGRKQQMIKYKGTTLYPPAMNDVLTHFENIENHIIEISTNDLGTDEILIKIAVKNKSEVFLQELKDHFRAKLRVTPKIEFTTKEILNPLIFNPMSRKPITFFDKRKNDY</sequence>
<dbReference type="HOGENOM" id="CLU_035301_1_2_10"/>
<dbReference type="PANTHER" id="PTHR43845">
    <property type="entry name" value="BLR5969 PROTEIN"/>
    <property type="match status" value="1"/>
</dbReference>
<dbReference type="AlphaFoldDB" id="A6H1T5"/>
<gene>
    <name evidence="2" type="ordered locus">FP2253</name>
</gene>
<evidence type="ECO:0000313" key="3">
    <source>
        <dbReference type="Proteomes" id="UP000006394"/>
    </source>
</evidence>
<dbReference type="eggNOG" id="COG1541">
    <property type="taxonomic scope" value="Bacteria"/>
</dbReference>
<organism evidence="2 3">
    <name type="scientific">Flavobacterium psychrophilum (strain ATCC 49511 / DSM 21280 / CIP 103535 / JIP02/86)</name>
    <dbReference type="NCBI Taxonomy" id="402612"/>
    <lineage>
        <taxon>Bacteria</taxon>
        <taxon>Pseudomonadati</taxon>
        <taxon>Bacteroidota</taxon>
        <taxon>Flavobacteriia</taxon>
        <taxon>Flavobacteriales</taxon>
        <taxon>Flavobacteriaceae</taxon>
        <taxon>Flavobacterium</taxon>
    </lineage>
</organism>
<feature type="domain" description="AMP-dependent synthetase/ligase" evidence="1">
    <location>
        <begin position="87"/>
        <end position="287"/>
    </location>
</feature>
<accession>A6H1T5</accession>
<dbReference type="InterPro" id="IPR011880">
    <property type="entry name" value="PA_CoA_ligase"/>
</dbReference>
<dbReference type="CDD" id="cd05913">
    <property type="entry name" value="PaaK"/>
    <property type="match status" value="1"/>
</dbReference>
<dbReference type="GeneID" id="66553357"/>
<dbReference type="EnsemblBacteria" id="CAL44309">
    <property type="protein sequence ID" value="CAL44309"/>
    <property type="gene ID" value="FP2253"/>
</dbReference>
<dbReference type="OrthoDB" id="580775at2"/>
<dbReference type="InterPro" id="IPR000873">
    <property type="entry name" value="AMP-dep_synth/lig_dom"/>
</dbReference>